<dbReference type="SUPFAM" id="SSF56935">
    <property type="entry name" value="Porins"/>
    <property type="match status" value="1"/>
</dbReference>
<dbReference type="OrthoDB" id="6758483at2"/>
<keyword evidence="2" id="KW-1185">Reference proteome</keyword>
<accession>A0A1G9R3K8</accession>
<dbReference type="Gene3D" id="2.40.160.10">
    <property type="entry name" value="Porin"/>
    <property type="match status" value="1"/>
</dbReference>
<gene>
    <name evidence="1" type="ORF">SAMN04488568_10654</name>
</gene>
<protein>
    <recommendedName>
        <fullName evidence="3">Porin</fullName>
    </recommendedName>
</protein>
<dbReference type="RefSeq" id="WP_091768831.1">
    <property type="nucleotide sequence ID" value="NZ_FNHG01000006.1"/>
</dbReference>
<reference evidence="1 2" key="1">
    <citation type="submission" date="2016-10" db="EMBL/GenBank/DDBJ databases">
        <authorList>
            <person name="de Groot N.N."/>
        </authorList>
    </citation>
    <scope>NUCLEOTIDE SEQUENCE [LARGE SCALE GENOMIC DNA]</scope>
    <source>
        <strain evidence="1 2">DSM 16077</strain>
    </source>
</reference>
<proteinExistence type="predicted"/>
<evidence type="ECO:0000313" key="2">
    <source>
        <dbReference type="Proteomes" id="UP000199759"/>
    </source>
</evidence>
<evidence type="ECO:0000313" key="1">
    <source>
        <dbReference type="EMBL" id="SDM17834.1"/>
    </source>
</evidence>
<dbReference type="STRING" id="144026.SAMN04488568_10654"/>
<dbReference type="EMBL" id="FNHG01000006">
    <property type="protein sequence ID" value="SDM17834.1"/>
    <property type="molecule type" value="Genomic_DNA"/>
</dbReference>
<name>A0A1G9R3K8_9PROT</name>
<dbReference type="Proteomes" id="UP000199759">
    <property type="component" value="Unassembled WGS sequence"/>
</dbReference>
<evidence type="ECO:0008006" key="3">
    <source>
        <dbReference type="Google" id="ProtNLM"/>
    </source>
</evidence>
<dbReference type="InterPro" id="IPR023614">
    <property type="entry name" value="Porin_dom_sf"/>
</dbReference>
<dbReference type="AlphaFoldDB" id="A0A1G9R3K8"/>
<sequence>MKRTSSAIIVAALSGAIAGPPAFSQSILNSTDGDLPEVRIDVGAVWLAGDDAAPSGKFLYDIDAELAFESFTDSGRRWGFVLGGRVERDSGRRSWGGRVGDCPAGSADCAAVRVDGSVRPVRAGVSGFQSDATDSADGVRVALQSGYGFIDIGWGEVRLGYGAGAADLDPERGPSAFRLSRADGGRVDLTGLSGARTRNLSSGNAFKLAYRSIAIGQSSSVGSLRIASSFTPRIVDCGVDHCAWQDGPAGLVGPAFENVWEFGARYEILRGENEFAFSLGFSEGAEASGIAGFAGVSTQDAGFHWSRGPVSAGARWLRSNNGIASDGAYEAWSVSAAYEHGAWLTAFELARFSDDLVHVDGQTLQVSASRLIGERWVLGGGIQASSRDEPVATPLGRTQIERTGTAFFTELGWQF</sequence>
<organism evidence="1 2">
    <name type="scientific">Maricaulis salignorans</name>
    <dbReference type="NCBI Taxonomy" id="144026"/>
    <lineage>
        <taxon>Bacteria</taxon>
        <taxon>Pseudomonadati</taxon>
        <taxon>Pseudomonadota</taxon>
        <taxon>Alphaproteobacteria</taxon>
        <taxon>Maricaulales</taxon>
        <taxon>Maricaulaceae</taxon>
        <taxon>Maricaulis</taxon>
    </lineage>
</organism>